<feature type="chain" id="PRO_5011750550" description="Lysozyme inhibitor LprI-like N-terminal domain-containing protein" evidence="1">
    <location>
        <begin position="23"/>
        <end position="174"/>
    </location>
</feature>
<dbReference type="STRING" id="390807.SAMN04488095_2435"/>
<evidence type="ECO:0000313" key="3">
    <source>
        <dbReference type="EMBL" id="SFJ29538.1"/>
    </source>
</evidence>
<accession>A0A1I3Q6N1</accession>
<dbReference type="Pfam" id="PF07007">
    <property type="entry name" value="LprI"/>
    <property type="match status" value="1"/>
</dbReference>
<evidence type="ECO:0000259" key="2">
    <source>
        <dbReference type="Pfam" id="PF07007"/>
    </source>
</evidence>
<keyword evidence="4" id="KW-1185">Reference proteome</keyword>
<dbReference type="Proteomes" id="UP000199110">
    <property type="component" value="Unassembled WGS sequence"/>
</dbReference>
<protein>
    <recommendedName>
        <fullName evidence="2">Lysozyme inhibitor LprI-like N-terminal domain-containing protein</fullName>
    </recommendedName>
</protein>
<evidence type="ECO:0000313" key="4">
    <source>
        <dbReference type="Proteomes" id="UP000199110"/>
    </source>
</evidence>
<gene>
    <name evidence="3" type="ORF">SAMN04488095_2435</name>
</gene>
<dbReference type="Gene3D" id="1.20.1270.180">
    <property type="match status" value="1"/>
</dbReference>
<reference evidence="3 4" key="1">
    <citation type="submission" date="2016-10" db="EMBL/GenBank/DDBJ databases">
        <authorList>
            <person name="de Groot N.N."/>
        </authorList>
    </citation>
    <scope>NUCLEOTIDE SEQUENCE [LARGE SCALE GENOMIC DNA]</scope>
    <source>
        <strain evidence="3 4">DSM 19073</strain>
    </source>
</reference>
<feature type="signal peptide" evidence="1">
    <location>
        <begin position="1"/>
        <end position="22"/>
    </location>
</feature>
<dbReference type="OrthoDB" id="7340239at2"/>
<dbReference type="EMBL" id="FORA01000003">
    <property type="protein sequence ID" value="SFJ29538.1"/>
    <property type="molecule type" value="Genomic_DNA"/>
</dbReference>
<proteinExistence type="predicted"/>
<feature type="domain" description="Lysozyme inhibitor LprI-like N-terminal" evidence="2">
    <location>
        <begin position="62"/>
        <end position="166"/>
    </location>
</feature>
<keyword evidence="1" id="KW-0732">Signal</keyword>
<dbReference type="InterPro" id="IPR009739">
    <property type="entry name" value="LprI-like_N"/>
</dbReference>
<evidence type="ECO:0000256" key="1">
    <source>
        <dbReference type="SAM" id="SignalP"/>
    </source>
</evidence>
<name>A0A1I3Q6N1_9RHOB</name>
<dbReference type="RefSeq" id="WP_092780907.1">
    <property type="nucleotide sequence ID" value="NZ_FORA01000003.1"/>
</dbReference>
<sequence>MSRVPTVALLCVLAAGAAPARAGDFDAAPFRAMFETCVAQTGTARDLETCRNAPAQTCQLETEGGRTTLGTTACNAMEADLWETLLSADLVAHLAWAEALDARERPFFDASYSKRSDSLLDAQRAWTAFRDAECRMVHDAWGSGSMRNVAASRCHADLTAARVIALRQLTEGVR</sequence>
<organism evidence="3 4">
    <name type="scientific">Jannaschia pohangensis</name>
    <dbReference type="NCBI Taxonomy" id="390807"/>
    <lineage>
        <taxon>Bacteria</taxon>
        <taxon>Pseudomonadati</taxon>
        <taxon>Pseudomonadota</taxon>
        <taxon>Alphaproteobacteria</taxon>
        <taxon>Rhodobacterales</taxon>
        <taxon>Roseobacteraceae</taxon>
        <taxon>Jannaschia</taxon>
    </lineage>
</organism>
<dbReference type="AlphaFoldDB" id="A0A1I3Q6N1"/>